<dbReference type="PANTHER" id="PTHR47160">
    <property type="entry name" value="PUTATIVE-RELATED"/>
    <property type="match status" value="1"/>
</dbReference>
<dbReference type="InterPro" id="IPR018289">
    <property type="entry name" value="MULE_transposase_dom"/>
</dbReference>
<reference evidence="2 3" key="1">
    <citation type="submission" date="2015-11" db="EMBL/GenBank/DDBJ databases">
        <title>Genomes and virulence difference between two physiological races of Phytophthora nicotianae.</title>
        <authorList>
            <person name="Liu H."/>
            <person name="Ma X."/>
            <person name="Yu H."/>
            <person name="Fang D."/>
            <person name="Li Y."/>
            <person name="Wang X."/>
            <person name="Wang W."/>
            <person name="Dong Y."/>
            <person name="Xiao B."/>
        </authorList>
    </citation>
    <scope>NUCLEOTIDE SEQUENCE [LARGE SCALE GENOMIC DNA]</scope>
    <source>
        <strain evidence="3">race 1</strain>
    </source>
</reference>
<sequence length="464" mass="53344">MEHKNYRFCKKRTVVETGTTYFSCVKFRAGCPARLVVKKGGAIIERNAHCCDQDILEEVADVRRDMSLELQDRAIKEFSVAPGVLWQRVFDEFRAKHHPSTIYGIARPNGVTIIKNVRQGATGGDIFRAVEATPVRSISDSDPRPFLQFSMAHPTTTGIQRMLCFGHPDLLRILRYPQLTLFIDGTFSVVPKGFSQCLIAMVYDPSVDVYVPLLYVLVNSKSQETYWRVLEQLIMASDRLLEPRDVTCDFELALINAVIEQFPTANIVGCLFHWKQALRRKMIELKIPKEQIADAMKSGKLDVLTVIPAEEVLDKVRNFSVFTFGKYDLYKNTFLFILFMQGLRYVRSIIDETETKTKWTAFWKYFVRTWTKRFDMSLWNVSQMRRNNVSMTNRTNNPLEKYNRDFAARIGAPHPSILVFIEAAKKEAHSYVKLLDDIKHGRQSAPAHARSVNVEVPGEYTAFE</sequence>
<dbReference type="Gene3D" id="2.20.25.240">
    <property type="match status" value="1"/>
</dbReference>
<gene>
    <name evidence="2" type="ORF">AM588_10007299</name>
</gene>
<dbReference type="PANTHER" id="PTHR47160:SF5">
    <property type="entry name" value="MULE TRANSPOSASE DOMAIN-CONTAINING PROTEIN"/>
    <property type="match status" value="1"/>
</dbReference>
<dbReference type="Pfam" id="PF10551">
    <property type="entry name" value="MULE"/>
    <property type="match status" value="1"/>
</dbReference>
<comment type="caution">
    <text evidence="2">The sequence shown here is derived from an EMBL/GenBank/DDBJ whole genome shotgun (WGS) entry which is preliminary data.</text>
</comment>
<evidence type="ECO:0000259" key="1">
    <source>
        <dbReference type="Pfam" id="PF10551"/>
    </source>
</evidence>
<proteinExistence type="predicted"/>
<feature type="domain" description="MULE transposase" evidence="1">
    <location>
        <begin position="181"/>
        <end position="275"/>
    </location>
</feature>
<evidence type="ECO:0000313" key="3">
    <source>
        <dbReference type="Proteomes" id="UP000054636"/>
    </source>
</evidence>
<organism evidence="2 3">
    <name type="scientific">Phytophthora nicotianae</name>
    <name type="common">Potato buckeye rot agent</name>
    <name type="synonym">Phytophthora parasitica</name>
    <dbReference type="NCBI Taxonomy" id="4792"/>
    <lineage>
        <taxon>Eukaryota</taxon>
        <taxon>Sar</taxon>
        <taxon>Stramenopiles</taxon>
        <taxon>Oomycota</taxon>
        <taxon>Peronosporomycetes</taxon>
        <taxon>Peronosporales</taxon>
        <taxon>Peronosporaceae</taxon>
        <taxon>Phytophthora</taxon>
    </lineage>
</organism>
<name>A0A0W8DCD6_PHYNI</name>
<dbReference type="Proteomes" id="UP000054636">
    <property type="component" value="Unassembled WGS sequence"/>
</dbReference>
<accession>A0A0W8DCD6</accession>
<dbReference type="EMBL" id="LNFP01000367">
    <property type="protein sequence ID" value="KUF93666.1"/>
    <property type="molecule type" value="Genomic_DNA"/>
</dbReference>
<protein>
    <recommendedName>
        <fullName evidence="1">MULE transposase domain-containing protein</fullName>
    </recommendedName>
</protein>
<evidence type="ECO:0000313" key="2">
    <source>
        <dbReference type="EMBL" id="KUF93666.1"/>
    </source>
</evidence>
<dbReference type="AlphaFoldDB" id="A0A0W8DCD6"/>